<dbReference type="EMBL" id="CP000910">
    <property type="protein sequence ID" value="ABY23751.1"/>
    <property type="molecule type" value="Genomic_DNA"/>
</dbReference>
<dbReference type="eggNOG" id="COG0823">
    <property type="taxonomic scope" value="Bacteria"/>
</dbReference>
<accession>A9WSG3</accession>
<dbReference type="PANTHER" id="PTHR42776:SF27">
    <property type="entry name" value="DIPEPTIDYL PEPTIDASE FAMILY MEMBER 6"/>
    <property type="match status" value="1"/>
</dbReference>
<name>A9WSG3_RENSM</name>
<evidence type="ECO:0000313" key="3">
    <source>
        <dbReference type="EMBL" id="ABY23751.1"/>
    </source>
</evidence>
<dbReference type="Pfam" id="PF00326">
    <property type="entry name" value="Peptidase_S9"/>
    <property type="match status" value="1"/>
</dbReference>
<dbReference type="GO" id="GO:0004252">
    <property type="term" value="F:serine-type endopeptidase activity"/>
    <property type="evidence" value="ECO:0007669"/>
    <property type="project" value="TreeGrafter"/>
</dbReference>
<evidence type="ECO:0000313" key="4">
    <source>
        <dbReference type="Proteomes" id="UP000002007"/>
    </source>
</evidence>
<dbReference type="MEROPS" id="S09.071"/>
<dbReference type="KEGG" id="rsa:RSal33209_2018"/>
<dbReference type="HOGENOM" id="CLU_008615_2_2_11"/>
<dbReference type="GO" id="GO:0008242">
    <property type="term" value="F:omega peptidase activity"/>
    <property type="evidence" value="ECO:0007669"/>
    <property type="project" value="UniProtKB-EC"/>
</dbReference>
<dbReference type="SUPFAM" id="SSF82171">
    <property type="entry name" value="DPP6 N-terminal domain-like"/>
    <property type="match status" value="1"/>
</dbReference>
<evidence type="ECO:0000256" key="1">
    <source>
        <dbReference type="ARBA" id="ARBA00022801"/>
    </source>
</evidence>
<dbReference type="PANTHER" id="PTHR42776">
    <property type="entry name" value="SERINE PEPTIDASE S9 FAMILY MEMBER"/>
    <property type="match status" value="1"/>
</dbReference>
<keyword evidence="4" id="KW-1185">Reference proteome</keyword>
<dbReference type="EC" id="3.4.19.1" evidence="3"/>
<evidence type="ECO:0000259" key="2">
    <source>
        <dbReference type="Pfam" id="PF00326"/>
    </source>
</evidence>
<organism evidence="3 4">
    <name type="scientific">Renibacterium salmoninarum (strain ATCC 33209 / DSM 20767 / JCM 11484 / NBRC 15589 / NCIMB 2235)</name>
    <dbReference type="NCBI Taxonomy" id="288705"/>
    <lineage>
        <taxon>Bacteria</taxon>
        <taxon>Bacillati</taxon>
        <taxon>Actinomycetota</taxon>
        <taxon>Actinomycetes</taxon>
        <taxon>Micrococcales</taxon>
        <taxon>Micrococcaceae</taxon>
        <taxon>Renibacterium</taxon>
    </lineage>
</organism>
<dbReference type="Gene3D" id="2.120.10.30">
    <property type="entry name" value="TolB, C-terminal domain"/>
    <property type="match status" value="2"/>
</dbReference>
<dbReference type="InterPro" id="IPR029058">
    <property type="entry name" value="AB_hydrolase_fold"/>
</dbReference>
<dbReference type="GO" id="GO:0006508">
    <property type="term" value="P:proteolysis"/>
    <property type="evidence" value="ECO:0007669"/>
    <property type="project" value="InterPro"/>
</dbReference>
<protein>
    <submittedName>
        <fullName evidence="3">Acylamino-acid-releasing enzyme</fullName>
        <ecNumber evidence="3">3.4.19.1</ecNumber>
    </submittedName>
</protein>
<sequence length="677" mass="73744">MRLGSHSVKPSHLPLIRTVSAPTLHPEGVTAIVAVSRADFDADSYVGQLWQFSTDDSSSPRRFTRGFRDSAPQYSPDGAVLAFMRSAPGKAGQIHIVDARGGEPQTITDRKLSVNEFSWSPGGNQIVFAAAVPEEGRYGTIDGVGASAEDPRLITSYKYRMNGAGFTQDQLSQIFTVDVPSVDAEPLVEPQGRAKKQAEGGKSFKAVPEAVQLTKDAAEHSNPRFSADGLSIYYLAEPLDSVDLLTELWQLPVGGDQPKQLERVSQPGLSFYGSIESADGRWLFALGSETGSEGKDFVGVQGGVYVRALDGSSDWTRLTDDREQDFGDSAPLTRSGADSVLAIERHRGAERLWQIKADGTAALLLDNQSVVSAAAQQNGSTVVSFTNGQSFGDLAVIETDGVVRSLSDFSAEFRKEAGVIAAQEHVFESKDGYPVHGWVLLPEGDGPHPVLLNIHGGPFAQYGWGIFDEVQVYADAGYAVVMCNPRGSGSYGYEHGRAVKEAFGTVDLDDVLGFLEGSLATYSQLDAERLGVMGGSYGGYLTAWTISQDHRFKAAIVERGFLDPVSFVGSSDIGWMFPDEYNGIDPEKIAAQSPMAQIDKVRTPALVIHSEEDWRCPIEQGQRYFVELKRRGIETELLIFSGESHELSRSGLPHHRKQRFEHILRWWAKYLPTAKNS</sequence>
<dbReference type="eggNOG" id="COG1506">
    <property type="taxonomic scope" value="Bacteria"/>
</dbReference>
<dbReference type="Gene3D" id="3.40.50.1820">
    <property type="entry name" value="alpha/beta hydrolase"/>
    <property type="match status" value="1"/>
</dbReference>
<dbReference type="InterPro" id="IPR011042">
    <property type="entry name" value="6-blade_b-propeller_TolB-like"/>
</dbReference>
<dbReference type="Proteomes" id="UP000002007">
    <property type="component" value="Chromosome"/>
</dbReference>
<reference evidence="4" key="1">
    <citation type="journal article" date="2008" name="J. Bacteriol.">
        <title>Genome sequence of the fish pathogen Renibacterium salmoninarum suggests reductive evolution away from an environmental Arthrobacter ancestor.</title>
        <authorList>
            <person name="Wiens G.D."/>
            <person name="Rockey D.D."/>
            <person name="Wu Z."/>
            <person name="Chang J."/>
            <person name="Levy R."/>
            <person name="Crane S."/>
            <person name="Chen D.S."/>
            <person name="Capri G.R."/>
            <person name="Burnett J.R."/>
            <person name="Sudheesh P.S."/>
            <person name="Schipma M.J."/>
            <person name="Burd H."/>
            <person name="Bhattacharyya A."/>
            <person name="Rhodes L.D."/>
            <person name="Kaul R."/>
            <person name="Strom M.S."/>
        </authorList>
    </citation>
    <scope>NUCLEOTIDE SEQUENCE [LARGE SCALE GENOMIC DNA]</scope>
    <source>
        <strain evidence="4">ATCC 33209 / DSM 20767 / JCM 11484 / NBRC 15589 / NCIMB 2235</strain>
    </source>
</reference>
<proteinExistence type="predicted"/>
<dbReference type="STRING" id="288705.RSal33209_2018"/>
<dbReference type="AlphaFoldDB" id="A9WSG3"/>
<gene>
    <name evidence="3" type="ordered locus">RSal33209_2018</name>
</gene>
<feature type="domain" description="Peptidase S9 prolyl oligopeptidase catalytic" evidence="2">
    <location>
        <begin position="468"/>
        <end position="671"/>
    </location>
</feature>
<dbReference type="RefSeq" id="WP_012245421.1">
    <property type="nucleotide sequence ID" value="NC_010168.1"/>
</dbReference>
<dbReference type="SUPFAM" id="SSF53474">
    <property type="entry name" value="alpha/beta-Hydrolases"/>
    <property type="match status" value="1"/>
</dbReference>
<keyword evidence="1 3" id="KW-0378">Hydrolase</keyword>
<dbReference type="InterPro" id="IPR001375">
    <property type="entry name" value="Peptidase_S9_cat"/>
</dbReference>